<dbReference type="HOGENOM" id="CLU_1189058_0_0_4"/>
<organism evidence="2 3">
    <name type="scientific">Polaromonas naphthalenivorans (strain CJ2)</name>
    <dbReference type="NCBI Taxonomy" id="365044"/>
    <lineage>
        <taxon>Bacteria</taxon>
        <taxon>Pseudomonadati</taxon>
        <taxon>Pseudomonadota</taxon>
        <taxon>Betaproteobacteria</taxon>
        <taxon>Burkholderiales</taxon>
        <taxon>Comamonadaceae</taxon>
        <taxon>Polaromonas</taxon>
    </lineage>
</organism>
<dbReference type="KEGG" id="pna:Pnap_1215"/>
<feature type="domain" description="DUF4166" evidence="1">
    <location>
        <begin position="63"/>
        <end position="227"/>
    </location>
</feature>
<dbReference type="InterPro" id="IPR025311">
    <property type="entry name" value="DUF4166"/>
</dbReference>
<dbReference type="STRING" id="365044.Pnap_1215"/>
<protein>
    <recommendedName>
        <fullName evidence="1">DUF4166 domain-containing protein</fullName>
    </recommendedName>
</protein>
<dbReference type="AlphaFoldDB" id="A1VLK2"/>
<evidence type="ECO:0000259" key="1">
    <source>
        <dbReference type="Pfam" id="PF13761"/>
    </source>
</evidence>
<dbReference type="Proteomes" id="UP000000644">
    <property type="component" value="Chromosome"/>
</dbReference>
<dbReference type="eggNOG" id="ENOG50341PS">
    <property type="taxonomic scope" value="Bacteria"/>
</dbReference>
<evidence type="ECO:0000313" key="2">
    <source>
        <dbReference type="EMBL" id="ABM36530.1"/>
    </source>
</evidence>
<dbReference type="Pfam" id="PF13761">
    <property type="entry name" value="DUF4166"/>
    <property type="match status" value="1"/>
</dbReference>
<accession>A1VLK2</accession>
<reference evidence="3" key="1">
    <citation type="journal article" date="2009" name="Environ. Microbiol.">
        <title>The genome of Polaromonas naphthalenivorans strain CJ2, isolated from coal tar-contaminated sediment, reveals physiological and metabolic versatility and evolution through extensive horizontal gene transfer.</title>
        <authorList>
            <person name="Yagi J.M."/>
            <person name="Sims D."/>
            <person name="Brettin T."/>
            <person name="Bruce D."/>
            <person name="Madsen E.L."/>
        </authorList>
    </citation>
    <scope>NUCLEOTIDE SEQUENCE [LARGE SCALE GENOMIC DNA]</scope>
    <source>
        <strain evidence="3">CJ2</strain>
    </source>
</reference>
<name>A1VLK2_POLNA</name>
<dbReference type="EMBL" id="CP000529">
    <property type="protein sequence ID" value="ABM36530.1"/>
    <property type="molecule type" value="Genomic_DNA"/>
</dbReference>
<keyword evidence="3" id="KW-1185">Reference proteome</keyword>
<sequence>MRWCLPANTAEPCNPSATSTASILTQSVFQQPASLASLSVKTESMTTTTSCVQDWFGPEFERLHPLLQHLHLHGGVLVGDVHIQVGRGLAGVLGRRLAHKMGIPIDQPHRHLRVVISHRAQQLHWARSFGTGAGSAKEVLSVFDAVGQHPSGYWVERTGAMHFKMTVDVIDGGWHWRALGASLHGLPLPISLLPRSRAYKHIENGAYRFEVAFVMPLLGPLFSYSGLLQQEDV</sequence>
<evidence type="ECO:0000313" key="3">
    <source>
        <dbReference type="Proteomes" id="UP000000644"/>
    </source>
</evidence>
<dbReference type="OrthoDB" id="9154479at2"/>
<proteinExistence type="predicted"/>
<gene>
    <name evidence="2" type="ordered locus">Pnap_1215</name>
</gene>